<dbReference type="Proteomes" id="UP001558632">
    <property type="component" value="Unassembled WGS sequence"/>
</dbReference>
<sequence>MPFGLRSVPAKTIATLQDSYKRVRWISQESQRQRTNHTSTYNVQLTFKWPEAFFLRYNKTGTSTHNVKKRIL</sequence>
<accession>A0ABR3KRB4</accession>
<proteinExistence type="predicted"/>
<evidence type="ECO:0000313" key="2">
    <source>
        <dbReference type="Proteomes" id="UP001558632"/>
    </source>
</evidence>
<gene>
    <name evidence="1" type="ORF">TSPI_00093</name>
</gene>
<comment type="caution">
    <text evidence="1">The sequence shown here is derived from an EMBL/GenBank/DDBJ whole genome shotgun (WGS) entry which is preliminary data.</text>
</comment>
<protein>
    <submittedName>
        <fullName evidence="1">Uncharacterized protein</fullName>
    </submittedName>
</protein>
<dbReference type="EMBL" id="JBEUSY010000240">
    <property type="protein sequence ID" value="KAL1241759.1"/>
    <property type="molecule type" value="Genomic_DNA"/>
</dbReference>
<reference evidence="1 2" key="1">
    <citation type="submission" date="2024-07" db="EMBL/GenBank/DDBJ databases">
        <title>Enhanced genomic and transcriptomic resources for Trichinella pseudospiralis and T. spiralis underpin the discovery of pronounced molecular differences between stages and species.</title>
        <authorList>
            <person name="Pasi K.K."/>
            <person name="La Rosa G."/>
            <person name="Gomez-Morales M.A."/>
            <person name="Tosini F."/>
            <person name="Sumanam S."/>
            <person name="Young N.D."/>
            <person name="Chang B.C."/>
            <person name="Robin G.B."/>
        </authorList>
    </citation>
    <scope>NUCLEOTIDE SEQUENCE [LARGE SCALE GENOMIC DNA]</scope>
    <source>
        <strain evidence="1">ISS534</strain>
    </source>
</reference>
<name>A0ABR3KRB4_TRISP</name>
<evidence type="ECO:0000313" key="1">
    <source>
        <dbReference type="EMBL" id="KAL1241759.1"/>
    </source>
</evidence>
<organism evidence="1 2">
    <name type="scientific">Trichinella spiralis</name>
    <name type="common">Trichina worm</name>
    <dbReference type="NCBI Taxonomy" id="6334"/>
    <lineage>
        <taxon>Eukaryota</taxon>
        <taxon>Metazoa</taxon>
        <taxon>Ecdysozoa</taxon>
        <taxon>Nematoda</taxon>
        <taxon>Enoplea</taxon>
        <taxon>Dorylaimia</taxon>
        <taxon>Trichinellida</taxon>
        <taxon>Trichinellidae</taxon>
        <taxon>Trichinella</taxon>
    </lineage>
</organism>
<keyword evidence="2" id="KW-1185">Reference proteome</keyword>